<dbReference type="InterPro" id="IPR001820">
    <property type="entry name" value="TIMP"/>
</dbReference>
<feature type="domain" description="NTR" evidence="7">
    <location>
        <begin position="18"/>
        <end position="152"/>
    </location>
</feature>
<keyword evidence="4" id="KW-0862">Zinc</keyword>
<dbReference type="PANTHER" id="PTHR11844">
    <property type="entry name" value="METALLOPROTEASE INHIBITOR"/>
    <property type="match status" value="1"/>
</dbReference>
<keyword evidence="4" id="KW-0479">Metal-binding</keyword>
<gene>
    <name evidence="8" type="ORF">QR680_006637</name>
</gene>
<keyword evidence="6" id="KW-0732">Signal</keyword>
<accession>A0AA39HW56</accession>
<dbReference type="PROSITE" id="PS50189">
    <property type="entry name" value="NTR"/>
    <property type="match status" value="1"/>
</dbReference>
<dbReference type="Pfam" id="PF00965">
    <property type="entry name" value="TIMP"/>
    <property type="match status" value="1"/>
</dbReference>
<organism evidence="8 9">
    <name type="scientific">Steinernema hermaphroditum</name>
    <dbReference type="NCBI Taxonomy" id="289476"/>
    <lineage>
        <taxon>Eukaryota</taxon>
        <taxon>Metazoa</taxon>
        <taxon>Ecdysozoa</taxon>
        <taxon>Nematoda</taxon>
        <taxon>Chromadorea</taxon>
        <taxon>Rhabditida</taxon>
        <taxon>Tylenchina</taxon>
        <taxon>Panagrolaimomorpha</taxon>
        <taxon>Strongyloidoidea</taxon>
        <taxon>Steinernematidae</taxon>
        <taxon>Steinernema</taxon>
    </lineage>
</organism>
<evidence type="ECO:0000256" key="6">
    <source>
        <dbReference type="SAM" id="SignalP"/>
    </source>
</evidence>
<evidence type="ECO:0000259" key="7">
    <source>
        <dbReference type="PROSITE" id="PS50189"/>
    </source>
</evidence>
<name>A0AA39HW56_9BILA</name>
<feature type="chain" id="PRO_5041264727" description="NTR domain-containing protein" evidence="6">
    <location>
        <begin position="18"/>
        <end position="156"/>
    </location>
</feature>
<evidence type="ECO:0000256" key="1">
    <source>
        <dbReference type="ARBA" id="ARBA00004613"/>
    </source>
</evidence>
<dbReference type="GO" id="GO:0008191">
    <property type="term" value="F:metalloendopeptidase inhibitor activity"/>
    <property type="evidence" value="ECO:0007669"/>
    <property type="project" value="InterPro"/>
</dbReference>
<evidence type="ECO:0000256" key="3">
    <source>
        <dbReference type="ARBA" id="ARBA00023157"/>
    </source>
</evidence>
<feature type="disulfide bond" evidence="5">
    <location>
        <begin position="20"/>
        <end position="96"/>
    </location>
</feature>
<proteinExistence type="predicted"/>
<evidence type="ECO:0000256" key="5">
    <source>
        <dbReference type="PIRSR" id="PIRSR601820-3"/>
    </source>
</evidence>
<dbReference type="AlphaFoldDB" id="A0AA39HW56"/>
<dbReference type="InterPro" id="IPR001134">
    <property type="entry name" value="Netrin_domain"/>
</dbReference>
<dbReference type="SUPFAM" id="SSF50242">
    <property type="entry name" value="TIMP-like"/>
    <property type="match status" value="1"/>
</dbReference>
<evidence type="ECO:0000313" key="9">
    <source>
        <dbReference type="Proteomes" id="UP001175271"/>
    </source>
</evidence>
<dbReference type="EMBL" id="JAUCMV010000003">
    <property type="protein sequence ID" value="KAK0413166.1"/>
    <property type="molecule type" value="Genomic_DNA"/>
</dbReference>
<feature type="signal peptide" evidence="6">
    <location>
        <begin position="1"/>
        <end position="17"/>
    </location>
</feature>
<keyword evidence="3 5" id="KW-1015">Disulfide bond</keyword>
<evidence type="ECO:0000313" key="8">
    <source>
        <dbReference type="EMBL" id="KAK0413166.1"/>
    </source>
</evidence>
<sequence length="156" mass="17422">MHRTALLLCALFAVSFGCNCGIVPPDPQRNFCYSDFVGVLSIVTKRNATEDFPFITYIARYLSVNTIFKSPGDFPSNFYSITVITEKDFAINAGACGVNWLEEGKTYLLNGFVDHGKLYLHSCFQIDAHDEWVNVPQDIKEPLQDGTYKNSCSGSQ</sequence>
<keyword evidence="2" id="KW-0964">Secreted</keyword>
<evidence type="ECO:0000256" key="2">
    <source>
        <dbReference type="ARBA" id="ARBA00022525"/>
    </source>
</evidence>
<comment type="caution">
    <text evidence="8">The sequence shown here is derived from an EMBL/GenBank/DDBJ whole genome shotgun (WGS) entry which is preliminary data.</text>
</comment>
<evidence type="ECO:0000256" key="4">
    <source>
        <dbReference type="PIRSR" id="PIRSR601820-1"/>
    </source>
</evidence>
<dbReference type="PANTHER" id="PTHR11844:SF25">
    <property type="entry name" value="NTR DOMAIN-CONTAINING PROTEIN"/>
    <property type="match status" value="1"/>
</dbReference>
<keyword evidence="9" id="KW-1185">Reference proteome</keyword>
<protein>
    <recommendedName>
        <fullName evidence="7">NTR domain-containing protein</fullName>
    </recommendedName>
</protein>
<dbReference type="GO" id="GO:0005615">
    <property type="term" value="C:extracellular space"/>
    <property type="evidence" value="ECO:0007669"/>
    <property type="project" value="TreeGrafter"/>
</dbReference>
<dbReference type="GO" id="GO:0002020">
    <property type="term" value="F:protease binding"/>
    <property type="evidence" value="ECO:0007669"/>
    <property type="project" value="TreeGrafter"/>
</dbReference>
<dbReference type="GO" id="GO:0051045">
    <property type="term" value="P:negative regulation of membrane protein ectodomain proteolysis"/>
    <property type="evidence" value="ECO:0007669"/>
    <property type="project" value="TreeGrafter"/>
</dbReference>
<dbReference type="GO" id="GO:0046872">
    <property type="term" value="F:metal ion binding"/>
    <property type="evidence" value="ECO:0007669"/>
    <property type="project" value="UniProtKB-KW"/>
</dbReference>
<dbReference type="InterPro" id="IPR008993">
    <property type="entry name" value="TIMP-like_OB-fold"/>
</dbReference>
<comment type="subcellular location">
    <subcellularLocation>
        <location evidence="1">Secreted</location>
    </subcellularLocation>
</comment>
<dbReference type="Gene3D" id="2.40.50.120">
    <property type="match status" value="1"/>
</dbReference>
<feature type="binding site" evidence="4">
    <location>
        <position position="20"/>
    </location>
    <ligand>
        <name>Zn(2+)</name>
        <dbReference type="ChEBI" id="CHEBI:29105"/>
        <note>ligand shared with metalloproteinase partner</note>
    </ligand>
</feature>
<dbReference type="Proteomes" id="UP001175271">
    <property type="component" value="Unassembled WGS sequence"/>
</dbReference>
<dbReference type="PROSITE" id="PS51257">
    <property type="entry name" value="PROKAR_LIPOPROTEIN"/>
    <property type="match status" value="1"/>
</dbReference>
<dbReference type="GO" id="GO:0031012">
    <property type="term" value="C:extracellular matrix"/>
    <property type="evidence" value="ECO:0007669"/>
    <property type="project" value="TreeGrafter"/>
</dbReference>
<reference evidence="8" key="1">
    <citation type="submission" date="2023-06" db="EMBL/GenBank/DDBJ databases">
        <title>Genomic analysis of the entomopathogenic nematode Steinernema hermaphroditum.</title>
        <authorList>
            <person name="Schwarz E.M."/>
            <person name="Heppert J.K."/>
            <person name="Baniya A."/>
            <person name="Schwartz H.T."/>
            <person name="Tan C.-H."/>
            <person name="Antoshechkin I."/>
            <person name="Sternberg P.W."/>
            <person name="Goodrich-Blair H."/>
            <person name="Dillman A.R."/>
        </authorList>
    </citation>
    <scope>NUCLEOTIDE SEQUENCE</scope>
    <source>
        <strain evidence="8">PS9179</strain>
        <tissue evidence="8">Whole animal</tissue>
    </source>
</reference>